<keyword evidence="4" id="KW-1133">Transmembrane helix</keyword>
<keyword evidence="4" id="KW-0472">Membrane</keyword>
<evidence type="ECO:0000256" key="3">
    <source>
        <dbReference type="SAM" id="MobiDB-lite"/>
    </source>
</evidence>
<keyword evidence="2" id="KW-0677">Repeat</keyword>
<name>A0A6P4YN30_BRABE</name>
<keyword evidence="4" id="KW-0812">Transmembrane</keyword>
<feature type="region of interest" description="Disordered" evidence="3">
    <location>
        <begin position="457"/>
        <end position="577"/>
    </location>
</feature>
<feature type="compositionally biased region" description="Basic and acidic residues" evidence="3">
    <location>
        <begin position="378"/>
        <end position="389"/>
    </location>
</feature>
<feature type="signal peptide" evidence="5">
    <location>
        <begin position="1"/>
        <end position="24"/>
    </location>
</feature>
<evidence type="ECO:0000256" key="2">
    <source>
        <dbReference type="ARBA" id="ARBA00022737"/>
    </source>
</evidence>
<evidence type="ECO:0000313" key="7">
    <source>
        <dbReference type="RefSeq" id="XP_019623084.1"/>
    </source>
</evidence>
<feature type="region of interest" description="Disordered" evidence="3">
    <location>
        <begin position="378"/>
        <end position="428"/>
    </location>
</feature>
<proteinExistence type="predicted"/>
<sequence length="577" mass="63246">MPRSKILVLFLLLSAHLHVVLVAAEWGCPDGCNASPWPIRICNCPSDGHGKPCSWVGHDGTTYRFDRCLDAVPTGFHRETRSIKLAHLRSSTLPDGSFPDTPKIPYIEIKQSNVSIIQPGAFRGLQSAIVLCLVDNRISSLGPDTFMGLEKLESLYLDKNVISSISRNAFRGLPNLAQLKLSQNHLTSVPVEAFLLPRALLLANLTKNRIATIHSNVMRLNQSDLRVIVDKNDLRCDENLTWFICILPRLRQIRLNNLTKCVSPAELQGFPLATVRNNICKTNTARSPEAYNKTISMEPASTQQTHTNVVSASQHTTEMDRAIVLGGGPAIINRDVNRTYTIAVISAVVVPLLFVLSPLGVFFIYKRWCGHGEVLARQDRPTEMQESDRNPQTGGPQPTPAQDQSSGDSETIQPYAVGFDGGQGPDSEIQPYAVVYKKDQEQNDICAIPLYGIDCPDTEATGSHSEADSSQQENTLSQPAATALNQPNRQQPTGSNRQQPTGSNQPFNQPEYPSLPSSADTEPNYEDEEEANDKNPAPTSHGKGPYGVKEEEKRKGASGIYRTDQQGAVAEAYSTSP</sequence>
<feature type="transmembrane region" description="Helical" evidence="4">
    <location>
        <begin position="340"/>
        <end position="365"/>
    </location>
</feature>
<keyword evidence="6" id="KW-1185">Reference proteome</keyword>
<dbReference type="InterPro" id="IPR032675">
    <property type="entry name" value="LRR_dom_sf"/>
</dbReference>
<gene>
    <name evidence="7" type="primary">LOC109469129</name>
</gene>
<protein>
    <submittedName>
        <fullName evidence="7">SLIT and NTRK-like protein 4</fullName>
    </submittedName>
</protein>
<dbReference type="OrthoDB" id="694479at2759"/>
<dbReference type="PANTHER" id="PTHR24367">
    <property type="entry name" value="LEUCINE-RICH REPEAT-CONTAINING PROTEIN"/>
    <property type="match status" value="1"/>
</dbReference>
<dbReference type="InterPro" id="IPR051295">
    <property type="entry name" value="LGI_related"/>
</dbReference>
<dbReference type="SUPFAM" id="SSF52058">
    <property type="entry name" value="L domain-like"/>
    <property type="match status" value="1"/>
</dbReference>
<dbReference type="InterPro" id="IPR001611">
    <property type="entry name" value="Leu-rich_rpt"/>
</dbReference>
<feature type="compositionally biased region" description="Polar residues" evidence="3">
    <location>
        <begin position="460"/>
        <end position="508"/>
    </location>
</feature>
<feature type="chain" id="PRO_5028071849" evidence="5">
    <location>
        <begin position="25"/>
        <end position="577"/>
    </location>
</feature>
<dbReference type="InterPro" id="IPR003591">
    <property type="entry name" value="Leu-rich_rpt_typical-subtyp"/>
</dbReference>
<evidence type="ECO:0000256" key="1">
    <source>
        <dbReference type="ARBA" id="ARBA00022614"/>
    </source>
</evidence>
<dbReference type="KEGG" id="bbel:109469129"/>
<evidence type="ECO:0000256" key="4">
    <source>
        <dbReference type="SAM" id="Phobius"/>
    </source>
</evidence>
<keyword evidence="1" id="KW-0433">Leucine-rich repeat</keyword>
<keyword evidence="5" id="KW-0732">Signal</keyword>
<reference evidence="7" key="1">
    <citation type="submission" date="2025-08" db="UniProtKB">
        <authorList>
            <consortium name="RefSeq"/>
        </authorList>
    </citation>
    <scope>IDENTIFICATION</scope>
    <source>
        <tissue evidence="7">Gonad</tissue>
    </source>
</reference>
<evidence type="ECO:0000256" key="5">
    <source>
        <dbReference type="SAM" id="SignalP"/>
    </source>
</evidence>
<organism evidence="6 7">
    <name type="scientific">Branchiostoma belcheri</name>
    <name type="common">Amphioxus</name>
    <dbReference type="NCBI Taxonomy" id="7741"/>
    <lineage>
        <taxon>Eukaryota</taxon>
        <taxon>Metazoa</taxon>
        <taxon>Chordata</taxon>
        <taxon>Cephalochordata</taxon>
        <taxon>Leptocardii</taxon>
        <taxon>Amphioxiformes</taxon>
        <taxon>Branchiostomatidae</taxon>
        <taxon>Branchiostoma</taxon>
    </lineage>
</organism>
<accession>A0A6P4YN30</accession>
<dbReference type="AlphaFoldDB" id="A0A6P4YN30"/>
<dbReference type="Proteomes" id="UP000515135">
    <property type="component" value="Unplaced"/>
</dbReference>
<dbReference type="PANTHER" id="PTHR24367:SF318">
    <property type="entry name" value="LEUCINE-RICH GLIOMA-INACTIVATED PROTEIN 1-LIKE"/>
    <property type="match status" value="1"/>
</dbReference>
<evidence type="ECO:0000313" key="6">
    <source>
        <dbReference type="Proteomes" id="UP000515135"/>
    </source>
</evidence>
<feature type="compositionally biased region" description="Polar residues" evidence="3">
    <location>
        <begin position="401"/>
        <end position="412"/>
    </location>
</feature>
<dbReference type="Pfam" id="PF13855">
    <property type="entry name" value="LRR_8"/>
    <property type="match status" value="1"/>
</dbReference>
<dbReference type="RefSeq" id="XP_019623084.1">
    <property type="nucleotide sequence ID" value="XM_019767525.1"/>
</dbReference>
<dbReference type="SMART" id="SM00369">
    <property type="entry name" value="LRR_TYP"/>
    <property type="match status" value="3"/>
</dbReference>
<dbReference type="Gene3D" id="3.80.10.10">
    <property type="entry name" value="Ribonuclease Inhibitor"/>
    <property type="match status" value="1"/>
</dbReference>
<dbReference type="GeneID" id="109469129"/>
<dbReference type="PROSITE" id="PS51450">
    <property type="entry name" value="LRR"/>
    <property type="match status" value="1"/>
</dbReference>